<dbReference type="InterPro" id="IPR027417">
    <property type="entry name" value="P-loop_NTPase"/>
</dbReference>
<feature type="domain" description="ABC transporter" evidence="5">
    <location>
        <begin position="2"/>
        <end position="210"/>
    </location>
</feature>
<keyword evidence="7" id="KW-1185">Reference proteome</keyword>
<comment type="caution">
    <text evidence="6">The sequence shown here is derived from an EMBL/GenBank/DDBJ whole genome shotgun (WGS) entry which is preliminary data.</text>
</comment>
<keyword evidence="3" id="KW-0547">Nucleotide-binding</keyword>
<dbReference type="RefSeq" id="WP_005603138.1">
    <property type="nucleotide sequence ID" value="NZ_GG663524.1"/>
</dbReference>
<dbReference type="InterPro" id="IPR003593">
    <property type="entry name" value="AAA+_ATPase"/>
</dbReference>
<organism evidence="6 7">
    <name type="scientific">Eshraghiella crossota DSM 2876</name>
    <dbReference type="NCBI Taxonomy" id="511680"/>
    <lineage>
        <taxon>Bacteria</taxon>
        <taxon>Bacillati</taxon>
        <taxon>Bacillota</taxon>
        <taxon>Clostridia</taxon>
        <taxon>Lachnospirales</taxon>
        <taxon>Lachnospiraceae</taxon>
        <taxon>Eshraghiella</taxon>
    </lineage>
</organism>
<proteinExistence type="inferred from homology"/>
<dbReference type="GeneID" id="98918262"/>
<evidence type="ECO:0000256" key="2">
    <source>
        <dbReference type="ARBA" id="ARBA00022448"/>
    </source>
</evidence>
<evidence type="ECO:0000259" key="5">
    <source>
        <dbReference type="PROSITE" id="PS50893"/>
    </source>
</evidence>
<dbReference type="SUPFAM" id="SSF52540">
    <property type="entry name" value="P-loop containing nucleoside triphosphate hydrolases"/>
    <property type="match status" value="1"/>
</dbReference>
<evidence type="ECO:0000256" key="4">
    <source>
        <dbReference type="ARBA" id="ARBA00022840"/>
    </source>
</evidence>
<dbReference type="GO" id="GO:0005524">
    <property type="term" value="F:ATP binding"/>
    <property type="evidence" value="ECO:0007669"/>
    <property type="project" value="UniProtKB-KW"/>
</dbReference>
<accession>D4S095</accession>
<evidence type="ECO:0000256" key="3">
    <source>
        <dbReference type="ARBA" id="ARBA00022741"/>
    </source>
</evidence>
<evidence type="ECO:0000313" key="7">
    <source>
        <dbReference type="Proteomes" id="UP000006238"/>
    </source>
</evidence>
<dbReference type="GO" id="GO:0016887">
    <property type="term" value="F:ATP hydrolysis activity"/>
    <property type="evidence" value="ECO:0007669"/>
    <property type="project" value="InterPro"/>
</dbReference>
<dbReference type="EMBL" id="ABWN01000030">
    <property type="protein sequence ID" value="EFF68243.1"/>
    <property type="molecule type" value="Genomic_DNA"/>
</dbReference>
<reference evidence="6 7" key="1">
    <citation type="submission" date="2010-02" db="EMBL/GenBank/DDBJ databases">
        <authorList>
            <person name="Weinstock G."/>
            <person name="Sodergren E."/>
            <person name="Clifton S."/>
            <person name="Fulton L."/>
            <person name="Fulton B."/>
            <person name="Courtney L."/>
            <person name="Fronick C."/>
            <person name="Harrison M."/>
            <person name="Strong C."/>
            <person name="Farmer C."/>
            <person name="Delahaunty K."/>
            <person name="Markovic C."/>
            <person name="Hall O."/>
            <person name="Minx P."/>
            <person name="Tomlinson C."/>
            <person name="Mitreva M."/>
            <person name="Nelson J."/>
            <person name="Hou S."/>
            <person name="Wollam A."/>
            <person name="Pepin K.H."/>
            <person name="Johnson M."/>
            <person name="Bhonagiri V."/>
            <person name="Zhang X."/>
            <person name="Suruliraj S."/>
            <person name="Warren W."/>
            <person name="Chinwalla A."/>
            <person name="Mardis E.R."/>
            <person name="Wilson R.K."/>
        </authorList>
    </citation>
    <scope>NUCLEOTIDE SEQUENCE [LARGE SCALE GENOMIC DNA]</scope>
    <source>
        <strain evidence="6 7">DSM 2876</strain>
    </source>
</reference>
<evidence type="ECO:0000313" key="6">
    <source>
        <dbReference type="EMBL" id="EFF68243.1"/>
    </source>
</evidence>
<dbReference type="Proteomes" id="UP000006238">
    <property type="component" value="Unassembled WGS sequence"/>
</dbReference>
<dbReference type="SMART" id="SM00382">
    <property type="entry name" value="AAA"/>
    <property type="match status" value="1"/>
</dbReference>
<dbReference type="PROSITE" id="PS50893">
    <property type="entry name" value="ABC_TRANSPORTER_2"/>
    <property type="match status" value="1"/>
</dbReference>
<name>D4S095_9FIRM</name>
<dbReference type="Pfam" id="PF00005">
    <property type="entry name" value="ABC_tran"/>
    <property type="match status" value="1"/>
</dbReference>
<sequence length="211" mass="23496">MIYVKGVSLKIKKDMILSDIDLHIEKGKITGLVGRNGSGKTMLMKCITGFVKPTAGEIIFSGKKIGEDVDFPANTGIILETPSFVPFYSGYKNLYELASLNHKTDKSGIEDILKKVGLYEAKDKLVKKYSLGMRQRLGIAQALMENPDTLILDEPMNGLDNACVKMIREILLDLKKEGKTILLVSHNFEDIKCLCDKIYEIDHGKLMLPAD</sequence>
<evidence type="ECO:0000256" key="1">
    <source>
        <dbReference type="ARBA" id="ARBA00005417"/>
    </source>
</evidence>
<dbReference type="InterPro" id="IPR003439">
    <property type="entry name" value="ABC_transporter-like_ATP-bd"/>
</dbReference>
<dbReference type="PANTHER" id="PTHR43335:SF4">
    <property type="entry name" value="ABC TRANSPORTER, ATP-BINDING PROTEIN"/>
    <property type="match status" value="1"/>
</dbReference>
<comment type="similarity">
    <text evidence="1">Belongs to the ABC transporter superfamily.</text>
</comment>
<dbReference type="HOGENOM" id="CLU_000604_1_2_9"/>
<dbReference type="Gene3D" id="3.40.50.300">
    <property type="entry name" value="P-loop containing nucleotide triphosphate hydrolases"/>
    <property type="match status" value="1"/>
</dbReference>
<keyword evidence="2" id="KW-0813">Transport</keyword>
<dbReference type="InterPro" id="IPR017871">
    <property type="entry name" value="ABC_transporter-like_CS"/>
</dbReference>
<keyword evidence="4 6" id="KW-0067">ATP-binding</keyword>
<dbReference type="PANTHER" id="PTHR43335">
    <property type="entry name" value="ABC TRANSPORTER, ATP-BINDING PROTEIN"/>
    <property type="match status" value="1"/>
</dbReference>
<protein>
    <submittedName>
        <fullName evidence="6">ABC transporter, ATP-binding protein</fullName>
    </submittedName>
</protein>
<dbReference type="AlphaFoldDB" id="D4S095"/>
<gene>
    <name evidence="6" type="ORF">BUTYVIB_01512</name>
</gene>
<dbReference type="STRING" id="45851.BHV86_10200"/>
<dbReference type="eggNOG" id="COG1131">
    <property type="taxonomic scope" value="Bacteria"/>
</dbReference>
<dbReference type="PROSITE" id="PS00211">
    <property type="entry name" value="ABC_TRANSPORTER_1"/>
    <property type="match status" value="1"/>
</dbReference>